<feature type="transmembrane region" description="Helical" evidence="7">
    <location>
        <begin position="197"/>
        <end position="217"/>
    </location>
</feature>
<dbReference type="RefSeq" id="WP_109919625.1">
    <property type="nucleotide sequence ID" value="NZ_QGLF01000001.1"/>
</dbReference>
<feature type="transmembrane region" description="Helical" evidence="7">
    <location>
        <begin position="93"/>
        <end position="117"/>
    </location>
</feature>
<keyword evidence="6 7" id="KW-0472">Membrane</keyword>
<keyword evidence="10" id="KW-1185">Reference proteome</keyword>
<dbReference type="CDD" id="cd06261">
    <property type="entry name" value="TM_PBP2"/>
    <property type="match status" value="1"/>
</dbReference>
<feature type="transmembrane region" description="Helical" evidence="7">
    <location>
        <begin position="246"/>
        <end position="268"/>
    </location>
</feature>
<evidence type="ECO:0000256" key="3">
    <source>
        <dbReference type="ARBA" id="ARBA00022475"/>
    </source>
</evidence>
<dbReference type="NCBIfam" id="TIGR01097">
    <property type="entry name" value="PhnE"/>
    <property type="match status" value="1"/>
</dbReference>
<evidence type="ECO:0000256" key="2">
    <source>
        <dbReference type="ARBA" id="ARBA00022448"/>
    </source>
</evidence>
<dbReference type="Gene3D" id="1.10.3720.10">
    <property type="entry name" value="MetI-like"/>
    <property type="match status" value="1"/>
</dbReference>
<reference evidence="10" key="1">
    <citation type="submission" date="2018-05" db="EMBL/GenBank/DDBJ databases">
        <title>Zavarzinia sp. HR-AS.</title>
        <authorList>
            <person name="Lee Y."/>
            <person name="Jeon C.O."/>
        </authorList>
    </citation>
    <scope>NUCLEOTIDE SEQUENCE [LARGE SCALE GENOMIC DNA]</scope>
    <source>
        <strain evidence="10">DSM 1231</strain>
    </source>
</reference>
<evidence type="ECO:0000259" key="8">
    <source>
        <dbReference type="PROSITE" id="PS50928"/>
    </source>
</evidence>
<keyword evidence="5 7" id="KW-1133">Transmembrane helix</keyword>
<comment type="similarity">
    <text evidence="7">Belongs to the binding-protein-dependent transport system permease family.</text>
</comment>
<dbReference type="GO" id="GO:0015416">
    <property type="term" value="F:ABC-type phosphonate transporter activity"/>
    <property type="evidence" value="ECO:0007669"/>
    <property type="project" value="InterPro"/>
</dbReference>
<dbReference type="SUPFAM" id="SSF161098">
    <property type="entry name" value="MetI-like"/>
    <property type="match status" value="1"/>
</dbReference>
<dbReference type="InterPro" id="IPR005769">
    <property type="entry name" value="PhnE/PtxC"/>
</dbReference>
<keyword evidence="3" id="KW-1003">Cell membrane</keyword>
<evidence type="ECO:0000313" key="10">
    <source>
        <dbReference type="Proteomes" id="UP000246077"/>
    </source>
</evidence>
<evidence type="ECO:0000256" key="4">
    <source>
        <dbReference type="ARBA" id="ARBA00022692"/>
    </source>
</evidence>
<accession>A0A317EE22</accession>
<dbReference type="Proteomes" id="UP000246077">
    <property type="component" value="Unassembled WGS sequence"/>
</dbReference>
<dbReference type="OrthoDB" id="7820570at2"/>
<feature type="transmembrane region" description="Helical" evidence="7">
    <location>
        <begin position="138"/>
        <end position="161"/>
    </location>
</feature>
<evidence type="ECO:0000256" key="6">
    <source>
        <dbReference type="ARBA" id="ARBA00023136"/>
    </source>
</evidence>
<dbReference type="InterPro" id="IPR035906">
    <property type="entry name" value="MetI-like_sf"/>
</dbReference>
<organism evidence="9 10">
    <name type="scientific">Zavarzinia compransoris</name>
    <dbReference type="NCBI Taxonomy" id="1264899"/>
    <lineage>
        <taxon>Bacteria</taxon>
        <taxon>Pseudomonadati</taxon>
        <taxon>Pseudomonadota</taxon>
        <taxon>Alphaproteobacteria</taxon>
        <taxon>Rhodospirillales</taxon>
        <taxon>Zavarziniaceae</taxon>
        <taxon>Zavarzinia</taxon>
    </lineage>
</organism>
<dbReference type="PANTHER" id="PTHR30043">
    <property type="entry name" value="PHOSPHONATES TRANSPORT SYSTEM PERMEASE PROTEIN"/>
    <property type="match status" value="1"/>
</dbReference>
<evidence type="ECO:0000256" key="5">
    <source>
        <dbReference type="ARBA" id="ARBA00022989"/>
    </source>
</evidence>
<sequence>MSLSSSASGSPDAVARAQIEARKRLFSIGGWLALVGLLALSYGGAGIDFGKLWTNRANIAELAGDFWPDHFLQFIQRAEWGFYVLEMWETVQIAIWGTFLAVIFAVPFGLMCAENVAPWWIVQPTRRMMDSLRAINEIVFALLFVVAVGLGPFAGALALFVHTTGILAKLFSEAVEAIDHRPVEGIRATGASGLDEIVYGIIPQVMPLWVSFALYRFESNVRSAAVLGIVGAGGIGMVLHEELRAFNYPTAAVIMIIIIVAVSLLDVLSARLRRLAV</sequence>
<dbReference type="InterPro" id="IPR000515">
    <property type="entry name" value="MetI-like"/>
</dbReference>
<dbReference type="GO" id="GO:0005886">
    <property type="term" value="C:plasma membrane"/>
    <property type="evidence" value="ECO:0007669"/>
    <property type="project" value="UniProtKB-SubCell"/>
</dbReference>
<dbReference type="PROSITE" id="PS50928">
    <property type="entry name" value="ABC_TM1"/>
    <property type="match status" value="1"/>
</dbReference>
<proteinExistence type="inferred from homology"/>
<keyword evidence="2 7" id="KW-0813">Transport</keyword>
<comment type="caution">
    <text evidence="9">The sequence shown here is derived from an EMBL/GenBank/DDBJ whole genome shotgun (WGS) entry which is preliminary data.</text>
</comment>
<dbReference type="PANTHER" id="PTHR30043:SF1">
    <property type="entry name" value="ABC TRANSPORT SYSTEM PERMEASE PROTEIN P69"/>
    <property type="match status" value="1"/>
</dbReference>
<gene>
    <name evidence="9" type="primary">phnE</name>
    <name evidence="9" type="ORF">DKG75_03225</name>
</gene>
<feature type="domain" description="ABC transmembrane type-1" evidence="8">
    <location>
        <begin position="87"/>
        <end position="269"/>
    </location>
</feature>
<evidence type="ECO:0000256" key="1">
    <source>
        <dbReference type="ARBA" id="ARBA00004651"/>
    </source>
</evidence>
<evidence type="ECO:0000256" key="7">
    <source>
        <dbReference type="RuleBase" id="RU363032"/>
    </source>
</evidence>
<dbReference type="AlphaFoldDB" id="A0A317EE22"/>
<dbReference type="Pfam" id="PF00528">
    <property type="entry name" value="BPD_transp_1"/>
    <property type="match status" value="1"/>
</dbReference>
<keyword evidence="4 7" id="KW-0812">Transmembrane</keyword>
<name>A0A317EE22_9PROT</name>
<evidence type="ECO:0000313" key="9">
    <source>
        <dbReference type="EMBL" id="PWR23593.1"/>
    </source>
</evidence>
<feature type="transmembrane region" description="Helical" evidence="7">
    <location>
        <begin position="224"/>
        <end position="240"/>
    </location>
</feature>
<feature type="transmembrane region" description="Helical" evidence="7">
    <location>
        <begin position="25"/>
        <end position="45"/>
    </location>
</feature>
<dbReference type="EMBL" id="QGLF01000001">
    <property type="protein sequence ID" value="PWR23593.1"/>
    <property type="molecule type" value="Genomic_DNA"/>
</dbReference>
<protein>
    <submittedName>
        <fullName evidence="9">Phosphonate ABC transporter, permease protein PhnE</fullName>
    </submittedName>
</protein>
<comment type="subcellular location">
    <subcellularLocation>
        <location evidence="1 7">Cell membrane</location>
        <topology evidence="1 7">Multi-pass membrane protein</topology>
    </subcellularLocation>
</comment>